<dbReference type="Pfam" id="PF04984">
    <property type="entry name" value="Phage_sheath_1"/>
    <property type="match status" value="1"/>
</dbReference>
<keyword evidence="6" id="KW-1171">Viral genome ejection through host cell envelope</keyword>
<keyword evidence="2" id="KW-1162">Viral penetration into host cytoplasm</keyword>
<dbReference type="InterPro" id="IPR035089">
    <property type="entry name" value="Phage_sheath_subtilisin"/>
</dbReference>
<dbReference type="EMBL" id="LR796340">
    <property type="protein sequence ID" value="CAB4137212.1"/>
    <property type="molecule type" value="Genomic_DNA"/>
</dbReference>
<keyword evidence="4" id="KW-1242">Viral contractile tail ejection system</keyword>
<keyword evidence="7" id="KW-1160">Virus entry into host cell</keyword>
<keyword evidence="3" id="KW-1227">Viral tail protein</keyword>
<evidence type="ECO:0000256" key="5">
    <source>
        <dbReference type="ARBA" id="ARBA00023003"/>
    </source>
</evidence>
<reference evidence="9" key="1">
    <citation type="submission" date="2020-04" db="EMBL/GenBank/DDBJ databases">
        <authorList>
            <person name="Chiriac C."/>
            <person name="Salcher M."/>
            <person name="Ghai R."/>
            <person name="Kavagutti S V."/>
        </authorList>
    </citation>
    <scope>NUCLEOTIDE SEQUENCE</scope>
</reference>
<accession>A0A6J5LTY9</accession>
<evidence type="ECO:0000256" key="6">
    <source>
        <dbReference type="ARBA" id="ARBA00023009"/>
    </source>
</evidence>
<evidence type="ECO:0000259" key="8">
    <source>
        <dbReference type="Pfam" id="PF04984"/>
    </source>
</evidence>
<organism evidence="9">
    <name type="scientific">uncultured Caudovirales phage</name>
    <dbReference type="NCBI Taxonomy" id="2100421"/>
    <lineage>
        <taxon>Viruses</taxon>
        <taxon>Duplodnaviria</taxon>
        <taxon>Heunggongvirae</taxon>
        <taxon>Uroviricota</taxon>
        <taxon>Caudoviricetes</taxon>
        <taxon>Peduoviridae</taxon>
        <taxon>Maltschvirus</taxon>
        <taxon>Maltschvirus maltsch</taxon>
    </lineage>
</organism>
<protein>
    <submittedName>
        <fullName evidence="9">Tail sheath protein, subtilisin-like domain containing protein</fullName>
    </submittedName>
</protein>
<evidence type="ECO:0000256" key="2">
    <source>
        <dbReference type="ARBA" id="ARBA00022595"/>
    </source>
</evidence>
<name>A0A6J5LTY9_9CAUD</name>
<evidence type="ECO:0000256" key="1">
    <source>
        <dbReference type="ARBA" id="ARBA00008005"/>
    </source>
</evidence>
<feature type="domain" description="Tail sheath protein subtilisin-like" evidence="8">
    <location>
        <begin position="286"/>
        <end position="452"/>
    </location>
</feature>
<proteinExistence type="inferred from homology"/>
<gene>
    <name evidence="9" type="ORF">UFOVP326_12</name>
</gene>
<dbReference type="GO" id="GO:0099000">
    <property type="term" value="P:symbiont genome ejection through host cell envelope, contractile tail mechanism"/>
    <property type="evidence" value="ECO:0007669"/>
    <property type="project" value="UniProtKB-KW"/>
</dbReference>
<evidence type="ECO:0000313" key="9">
    <source>
        <dbReference type="EMBL" id="CAB4137212.1"/>
    </source>
</evidence>
<keyword evidence="5" id="KW-1229">Viral tail sheath protein</keyword>
<evidence type="ECO:0000256" key="7">
    <source>
        <dbReference type="ARBA" id="ARBA00023296"/>
    </source>
</evidence>
<keyword evidence="5" id="KW-0946">Virion</keyword>
<comment type="similarity">
    <text evidence="1">Belongs to the myoviridae tail sheath protein family.</text>
</comment>
<evidence type="ECO:0000256" key="4">
    <source>
        <dbReference type="ARBA" id="ARBA00022766"/>
    </source>
</evidence>
<dbReference type="GO" id="GO:0098027">
    <property type="term" value="C:virus tail, sheath"/>
    <property type="evidence" value="ECO:0007669"/>
    <property type="project" value="UniProtKB-KW"/>
</dbReference>
<evidence type="ECO:0000256" key="3">
    <source>
        <dbReference type="ARBA" id="ARBA00022732"/>
    </source>
</evidence>
<sequence>MPLFFDGKQYITPTVVSAVVDREMANRNLAVPNALALVGRAADGRPNTALRFSNPQEAQAALVSGELLDAVIRAFGPSRQTGGPNVVFAVRVNPAVRATLNLLDNQAAAAIAVSSVSFGLRANQCRVRVEAGTTTGLKLSVTQGAASIAADNIARNAFVIRYSGGQASASMTITGTTVTLFAPNASPVATIDLNVFTTVQALVDRINTTAGFVATVSDGNGAAPALSGLDFVTTVDVRTADYTARANLQAAVDWLNTTGIVTATRGAGGLVPVALAWTHLTGGSDGSVTNTEWSNAFTALQAVDVQWVVPLSSDAAIHAMADAHVAYMSTIGRMERRAIVGTAAATTDANAIAAAKVLNSDRTGLVHVGFHDYDILGNGALKLFPPFMLAAVIGGAFAGVSPGTALTNKTLAIRGLERDVRNPTDTDALISGGVMPVENTPSGYRVTQSISTWLANRNYNRVELSCGAALDFVARSVRDALRELIGEKAGPLLLARAVSITKTTLASLAVPEPNGPGVIVGDANSPAFKGVTATLSGDIVGVTFQCSPVIPANYVTATIHAVPYQGSASA</sequence>